<name>A0ABT2C9S2_9ACTN</name>
<protein>
    <recommendedName>
        <fullName evidence="3">Secreted protein</fullName>
    </recommendedName>
</protein>
<proteinExistence type="predicted"/>
<dbReference type="RefSeq" id="WP_258784679.1">
    <property type="nucleotide sequence ID" value="NZ_JANUGQ010000001.1"/>
</dbReference>
<dbReference type="Proteomes" id="UP001431313">
    <property type="component" value="Unassembled WGS sequence"/>
</dbReference>
<comment type="caution">
    <text evidence="1">The sequence shown here is derived from an EMBL/GenBank/DDBJ whole genome shotgun (WGS) entry which is preliminary data.</text>
</comment>
<reference evidence="1" key="1">
    <citation type="submission" date="2022-08" db="EMBL/GenBank/DDBJ databases">
        <authorList>
            <person name="Somphong A."/>
            <person name="Phongsopitanun W."/>
        </authorList>
    </citation>
    <scope>NUCLEOTIDE SEQUENCE</scope>
    <source>
        <strain evidence="1">LP05-1</strain>
    </source>
</reference>
<keyword evidence="2" id="KW-1185">Reference proteome</keyword>
<accession>A0ABT2C9S2</accession>
<sequence length="70" mass="7747">MTALITLLGILGLAVAAAVTVLLRRAGSRTENTDGLLLERHHRLQARADRTAYSSWSVHNTPYHSRGRRP</sequence>
<evidence type="ECO:0000313" key="2">
    <source>
        <dbReference type="Proteomes" id="UP001431313"/>
    </source>
</evidence>
<evidence type="ECO:0000313" key="1">
    <source>
        <dbReference type="EMBL" id="MCS0634145.1"/>
    </source>
</evidence>
<gene>
    <name evidence="1" type="ORF">NX801_00380</name>
</gene>
<dbReference type="EMBL" id="JANUGQ010000001">
    <property type="protein sequence ID" value="MCS0634145.1"/>
    <property type="molecule type" value="Genomic_DNA"/>
</dbReference>
<evidence type="ECO:0008006" key="3">
    <source>
        <dbReference type="Google" id="ProtNLM"/>
    </source>
</evidence>
<organism evidence="1 2">
    <name type="scientific">Streptomyces pyxinae</name>
    <dbReference type="NCBI Taxonomy" id="2970734"/>
    <lineage>
        <taxon>Bacteria</taxon>
        <taxon>Bacillati</taxon>
        <taxon>Actinomycetota</taxon>
        <taxon>Actinomycetes</taxon>
        <taxon>Kitasatosporales</taxon>
        <taxon>Streptomycetaceae</taxon>
        <taxon>Streptomyces</taxon>
    </lineage>
</organism>